<evidence type="ECO:0000256" key="5">
    <source>
        <dbReference type="ARBA" id="ARBA00023136"/>
    </source>
</evidence>
<reference evidence="10" key="1">
    <citation type="submission" date="2016-10" db="EMBL/GenBank/DDBJ databases">
        <authorList>
            <person name="Varghese N."/>
            <person name="Submissions S."/>
        </authorList>
    </citation>
    <scope>NUCLEOTIDE SEQUENCE [LARGE SCALE GENOMIC DNA]</scope>
    <source>
        <strain evidence="10">ATCC 35263</strain>
    </source>
</reference>
<dbReference type="Gene3D" id="1.20.1740.10">
    <property type="entry name" value="Amino acid/polyamine transporter I"/>
    <property type="match status" value="1"/>
</dbReference>
<feature type="transmembrane region" description="Helical" evidence="7">
    <location>
        <begin position="75"/>
        <end position="97"/>
    </location>
</feature>
<evidence type="ECO:0000256" key="6">
    <source>
        <dbReference type="SAM" id="Coils"/>
    </source>
</evidence>
<feature type="transmembrane region" description="Helical" evidence="7">
    <location>
        <begin position="157"/>
        <end position="175"/>
    </location>
</feature>
<keyword evidence="3 7" id="KW-0812">Transmembrane</keyword>
<feature type="transmembrane region" description="Helical" evidence="7">
    <location>
        <begin position="228"/>
        <end position="250"/>
    </location>
</feature>
<feature type="domain" description="UspA" evidence="8">
    <location>
        <begin position="508"/>
        <end position="660"/>
    </location>
</feature>
<dbReference type="GO" id="GO:0005886">
    <property type="term" value="C:plasma membrane"/>
    <property type="evidence" value="ECO:0007669"/>
    <property type="project" value="UniProtKB-SubCell"/>
</dbReference>
<dbReference type="PANTHER" id="PTHR42770:SF11">
    <property type="entry name" value="INNER MEMBRANE TRANSPORT PROTEIN YBAT"/>
    <property type="match status" value="1"/>
</dbReference>
<dbReference type="CDD" id="cd00293">
    <property type="entry name" value="USP-like"/>
    <property type="match status" value="1"/>
</dbReference>
<evidence type="ECO:0000256" key="4">
    <source>
        <dbReference type="ARBA" id="ARBA00022989"/>
    </source>
</evidence>
<evidence type="ECO:0000313" key="9">
    <source>
        <dbReference type="EMBL" id="SEH14075.1"/>
    </source>
</evidence>
<dbReference type="InterPro" id="IPR006016">
    <property type="entry name" value="UspA"/>
</dbReference>
<dbReference type="AlphaFoldDB" id="A0A1H6FWD3"/>
<feature type="transmembrane region" description="Helical" evidence="7">
    <location>
        <begin position="48"/>
        <end position="69"/>
    </location>
</feature>
<name>A0A1H6FWD3_THEAL</name>
<proteinExistence type="predicted"/>
<evidence type="ECO:0000313" key="10">
    <source>
        <dbReference type="Proteomes" id="UP000222056"/>
    </source>
</evidence>
<accession>A0A1H6FWD3</accession>
<dbReference type="PANTHER" id="PTHR42770">
    <property type="entry name" value="AMINO ACID TRANSPORTER-RELATED"/>
    <property type="match status" value="1"/>
</dbReference>
<keyword evidence="6" id="KW-0175">Coiled coil</keyword>
<keyword evidence="2" id="KW-1003">Cell membrane</keyword>
<dbReference type="InterPro" id="IPR014729">
    <property type="entry name" value="Rossmann-like_a/b/a_fold"/>
</dbReference>
<keyword evidence="4 7" id="KW-1133">Transmembrane helix</keyword>
<keyword evidence="5 7" id="KW-0472">Membrane</keyword>
<keyword evidence="10" id="KW-1185">Reference proteome</keyword>
<evidence type="ECO:0000256" key="3">
    <source>
        <dbReference type="ARBA" id="ARBA00022692"/>
    </source>
</evidence>
<evidence type="ECO:0000256" key="2">
    <source>
        <dbReference type="ARBA" id="ARBA00022475"/>
    </source>
</evidence>
<dbReference type="InterPro" id="IPR002293">
    <property type="entry name" value="AA/rel_permease1"/>
</dbReference>
<feature type="transmembrane region" description="Helical" evidence="7">
    <location>
        <begin position="262"/>
        <end position="285"/>
    </location>
</feature>
<dbReference type="Pfam" id="PF00582">
    <property type="entry name" value="Usp"/>
    <property type="match status" value="1"/>
</dbReference>
<feature type="transmembrane region" description="Helical" evidence="7">
    <location>
        <begin position="118"/>
        <end position="145"/>
    </location>
</feature>
<dbReference type="EMBL" id="FNWJ01000002">
    <property type="protein sequence ID" value="SEH14075.1"/>
    <property type="molecule type" value="Genomic_DNA"/>
</dbReference>
<feature type="transmembrane region" description="Helical" evidence="7">
    <location>
        <begin position="321"/>
        <end position="345"/>
    </location>
</feature>
<sequence>MKRNDDGSAARGRPRAERLRRGAETLESLEGRVEQLEARLTRGIGEPAIVAVAVSTASASVYFALGFVARDALGVTPLVLLAVALFYLVTSLVYLEGNVLHPERGGASTFARYAFNELISFVAGWAIVLDYVLVAAICAVAVPHYLAALWPALDARAWEIAIAGALIAAAALRNARGLGVERLRRSFWIGLLNLAFLVVLAALVVALGPPLGDPFSNGGGPFPSVSDLAFAAAVATVAATGIEAASGLAEEVRLSRRALRRVVGAGSFSVAVLLGGVSIVALAALPVRGGQTPLGGEYLLTPVVGLAETLSPPALADAARIAVVAMATLVLGRVVTSQLLGVARLTYSLATYQQVPSALGRLHERWATPHLAISSAAVLAFAFVAIGDVDLLLGLYAFGALLAFTIAHLSVLVLRFRERDRRRVFAVPLAVPVRGVGVPLPAVFGALAGAAGWVSVIILHAGARWLGLAWMLFGLALYVGYRRTTGKQLTRRFRVPEAVLREPQEREYRSILVPVTGDPIDVEIVSTAGRLAAEEGDEAEGPPMLEVIYPLEMPLSLPLDASLPEERLEQARRALQRAKAVGEEYEGVHVQTAIVRARSAGQAIVQEARRRGVEAIVLAAEAPSRTRGGGVLGGRGAPLDRALGDITRYVLDKAPCPVILTAPPAGEVGERSGVGP</sequence>
<dbReference type="GO" id="GO:0022857">
    <property type="term" value="F:transmembrane transporter activity"/>
    <property type="evidence" value="ECO:0007669"/>
    <property type="project" value="InterPro"/>
</dbReference>
<feature type="transmembrane region" description="Helical" evidence="7">
    <location>
        <begin position="465"/>
        <end position="481"/>
    </location>
</feature>
<dbReference type="Pfam" id="PF13520">
    <property type="entry name" value="AA_permease_2"/>
    <property type="match status" value="1"/>
</dbReference>
<feature type="transmembrane region" description="Helical" evidence="7">
    <location>
        <begin position="435"/>
        <end position="459"/>
    </location>
</feature>
<feature type="coiled-coil region" evidence="6">
    <location>
        <begin position="19"/>
        <end position="46"/>
    </location>
</feature>
<evidence type="ECO:0000256" key="1">
    <source>
        <dbReference type="ARBA" id="ARBA00004651"/>
    </source>
</evidence>
<gene>
    <name evidence="9" type="ORF">SAMN02745716_1487</name>
</gene>
<protein>
    <submittedName>
        <fullName evidence="9">Basic amino acid/polyamine antiporter, APA family</fullName>
    </submittedName>
</protein>
<organism evidence="9 10">
    <name type="scientific">Thermoleophilum album</name>
    <dbReference type="NCBI Taxonomy" id="29539"/>
    <lineage>
        <taxon>Bacteria</taxon>
        <taxon>Bacillati</taxon>
        <taxon>Actinomycetota</taxon>
        <taxon>Thermoleophilia</taxon>
        <taxon>Thermoleophilales</taxon>
        <taxon>Thermoleophilaceae</taxon>
        <taxon>Thermoleophilum</taxon>
    </lineage>
</organism>
<feature type="transmembrane region" description="Helical" evidence="7">
    <location>
        <begin position="187"/>
        <end position="208"/>
    </location>
</feature>
<feature type="transmembrane region" description="Helical" evidence="7">
    <location>
        <begin position="393"/>
        <end position="414"/>
    </location>
</feature>
<dbReference type="Proteomes" id="UP000222056">
    <property type="component" value="Unassembled WGS sequence"/>
</dbReference>
<feature type="transmembrane region" description="Helical" evidence="7">
    <location>
        <begin position="366"/>
        <end position="387"/>
    </location>
</feature>
<comment type="subcellular location">
    <subcellularLocation>
        <location evidence="1">Cell membrane</location>
        <topology evidence="1">Multi-pass membrane protein</topology>
    </subcellularLocation>
</comment>
<dbReference type="SUPFAM" id="SSF52402">
    <property type="entry name" value="Adenine nucleotide alpha hydrolases-like"/>
    <property type="match status" value="1"/>
</dbReference>
<dbReference type="STRING" id="29539.SAMN02745716_1487"/>
<evidence type="ECO:0000259" key="8">
    <source>
        <dbReference type="Pfam" id="PF00582"/>
    </source>
</evidence>
<evidence type="ECO:0000256" key="7">
    <source>
        <dbReference type="SAM" id="Phobius"/>
    </source>
</evidence>
<dbReference type="Gene3D" id="3.40.50.620">
    <property type="entry name" value="HUPs"/>
    <property type="match status" value="1"/>
</dbReference>
<dbReference type="InterPro" id="IPR050367">
    <property type="entry name" value="APC_superfamily"/>
</dbReference>